<dbReference type="InterPro" id="IPR034746">
    <property type="entry name" value="POTRA"/>
</dbReference>
<dbReference type="PANTHER" id="PTHR37820:SF1">
    <property type="entry name" value="CELL DIVISION PROTEIN FTSQ"/>
    <property type="match status" value="1"/>
</dbReference>
<gene>
    <name evidence="11" type="ORF">J4G33_15740</name>
</gene>
<evidence type="ECO:0000259" key="10">
    <source>
        <dbReference type="PROSITE" id="PS51779"/>
    </source>
</evidence>
<comment type="caution">
    <text evidence="11">The sequence shown here is derived from an EMBL/GenBank/DDBJ whole genome shotgun (WGS) entry which is preliminary data.</text>
</comment>
<keyword evidence="12" id="KW-1185">Reference proteome</keyword>
<dbReference type="Gene3D" id="3.10.20.310">
    <property type="entry name" value="membrane protein fhac"/>
    <property type="match status" value="1"/>
</dbReference>
<feature type="domain" description="POTRA" evidence="10">
    <location>
        <begin position="135"/>
        <end position="204"/>
    </location>
</feature>
<keyword evidence="4 9" id="KW-0812">Transmembrane</keyword>
<dbReference type="PANTHER" id="PTHR37820">
    <property type="entry name" value="CELL DIVISION PROTEIN DIVIB"/>
    <property type="match status" value="1"/>
</dbReference>
<dbReference type="EMBL" id="JAGEMK010000011">
    <property type="protein sequence ID" value="MBO1753260.1"/>
    <property type="molecule type" value="Genomic_DNA"/>
</dbReference>
<sequence length="332" mass="34759">MRPPARPRRVAPVPTPTSRQPVAPAAGRSRGTGTAPRPGTRAPERVLPAAGARTHRTSSPSAGGSVPQAPSREVARPGWRPVRPPVVSTGSAARFAERVALRRRLTRRRVLWSSAVLVLVAGVLGALFLSPLMALDTDEVEVRGQGTVVDADEVRAVVAAYAGTPLPRLDTVGLRRAVLDVPGVRAAEVARVWPVGLQVTVVSREPVAAVPAEEGLALLDVDGVQVGRVAEAPEGIPVVSVPLEDPDARALRAVLAVLQLLPEELAAEVVELSAESQDTVRLVLADGARVEWGSAEQTTLKATVLATLREAEVTEGVTVFDVSAPELPITSS</sequence>
<feature type="compositionally biased region" description="Low complexity" evidence="8">
    <location>
        <begin position="76"/>
        <end position="87"/>
    </location>
</feature>
<evidence type="ECO:0000256" key="3">
    <source>
        <dbReference type="ARBA" id="ARBA00022618"/>
    </source>
</evidence>
<dbReference type="GO" id="GO:0051301">
    <property type="term" value="P:cell division"/>
    <property type="evidence" value="ECO:0007669"/>
    <property type="project" value="UniProtKB-KW"/>
</dbReference>
<dbReference type="GO" id="GO:0005886">
    <property type="term" value="C:plasma membrane"/>
    <property type="evidence" value="ECO:0007669"/>
    <property type="project" value="TreeGrafter"/>
</dbReference>
<evidence type="ECO:0000256" key="7">
    <source>
        <dbReference type="ARBA" id="ARBA00023306"/>
    </source>
</evidence>
<proteinExistence type="predicted"/>
<organism evidence="11 12">
    <name type="scientific">Actinotalea soli</name>
    <dbReference type="NCBI Taxonomy" id="2819234"/>
    <lineage>
        <taxon>Bacteria</taxon>
        <taxon>Bacillati</taxon>
        <taxon>Actinomycetota</taxon>
        <taxon>Actinomycetes</taxon>
        <taxon>Micrococcales</taxon>
        <taxon>Cellulomonadaceae</taxon>
        <taxon>Actinotalea</taxon>
    </lineage>
</organism>
<protein>
    <submittedName>
        <fullName evidence="11">Cell division protein FtsQ/DivIB</fullName>
    </submittedName>
</protein>
<feature type="transmembrane region" description="Helical" evidence="9">
    <location>
        <begin position="110"/>
        <end position="133"/>
    </location>
</feature>
<dbReference type="InterPro" id="IPR005548">
    <property type="entry name" value="Cell_div_FtsQ/DivIB_C"/>
</dbReference>
<keyword evidence="3 11" id="KW-0132">Cell division</keyword>
<name>A0A939LUK4_9CELL</name>
<dbReference type="Pfam" id="PF03799">
    <property type="entry name" value="FtsQ_DivIB_C"/>
    <property type="match status" value="1"/>
</dbReference>
<keyword evidence="6 9" id="KW-0472">Membrane</keyword>
<evidence type="ECO:0000256" key="9">
    <source>
        <dbReference type="SAM" id="Phobius"/>
    </source>
</evidence>
<dbReference type="InterPro" id="IPR050487">
    <property type="entry name" value="FtsQ_DivIB"/>
</dbReference>
<dbReference type="AlphaFoldDB" id="A0A939LUK4"/>
<dbReference type="InterPro" id="IPR013685">
    <property type="entry name" value="POTRA_FtsQ_type"/>
</dbReference>
<dbReference type="PROSITE" id="PS51779">
    <property type="entry name" value="POTRA"/>
    <property type="match status" value="1"/>
</dbReference>
<dbReference type="Proteomes" id="UP000664209">
    <property type="component" value="Unassembled WGS sequence"/>
</dbReference>
<evidence type="ECO:0000256" key="4">
    <source>
        <dbReference type="ARBA" id="ARBA00022692"/>
    </source>
</evidence>
<comment type="subcellular location">
    <subcellularLocation>
        <location evidence="1">Membrane</location>
    </subcellularLocation>
</comment>
<dbReference type="Pfam" id="PF08478">
    <property type="entry name" value="POTRA_1"/>
    <property type="match status" value="1"/>
</dbReference>
<evidence type="ECO:0000313" key="12">
    <source>
        <dbReference type="Proteomes" id="UP000664209"/>
    </source>
</evidence>
<feature type="region of interest" description="Disordered" evidence="8">
    <location>
        <begin position="1"/>
        <end position="87"/>
    </location>
</feature>
<evidence type="ECO:0000256" key="8">
    <source>
        <dbReference type="SAM" id="MobiDB-lite"/>
    </source>
</evidence>
<evidence type="ECO:0000313" key="11">
    <source>
        <dbReference type="EMBL" id="MBO1753260.1"/>
    </source>
</evidence>
<keyword evidence="2" id="KW-1003">Cell membrane</keyword>
<accession>A0A939LUK4</accession>
<reference evidence="11" key="1">
    <citation type="submission" date="2021-03" db="EMBL/GenBank/DDBJ databases">
        <title>Actinotalea soli sp. nov., isolated from soil.</title>
        <authorList>
            <person name="Ping W."/>
            <person name="Zhang J."/>
        </authorList>
    </citation>
    <scope>NUCLEOTIDE SEQUENCE</scope>
    <source>
        <strain evidence="11">BY-33</strain>
    </source>
</reference>
<evidence type="ECO:0000256" key="6">
    <source>
        <dbReference type="ARBA" id="ARBA00023136"/>
    </source>
</evidence>
<keyword evidence="5 9" id="KW-1133">Transmembrane helix</keyword>
<evidence type="ECO:0000256" key="1">
    <source>
        <dbReference type="ARBA" id="ARBA00004370"/>
    </source>
</evidence>
<evidence type="ECO:0000256" key="5">
    <source>
        <dbReference type="ARBA" id="ARBA00022989"/>
    </source>
</evidence>
<evidence type="ECO:0000256" key="2">
    <source>
        <dbReference type="ARBA" id="ARBA00022475"/>
    </source>
</evidence>
<keyword evidence="7" id="KW-0131">Cell cycle</keyword>